<evidence type="ECO:0000313" key="11">
    <source>
        <dbReference type="EMBL" id="MBC5685016.1"/>
    </source>
</evidence>
<evidence type="ECO:0000256" key="3">
    <source>
        <dbReference type="ARBA" id="ARBA00022801"/>
    </source>
</evidence>
<organism evidence="11 12">
    <name type="scientific">Roseburia lenta</name>
    <dbReference type="NCBI Taxonomy" id="2763061"/>
    <lineage>
        <taxon>Bacteria</taxon>
        <taxon>Bacillati</taxon>
        <taxon>Bacillota</taxon>
        <taxon>Clostridia</taxon>
        <taxon>Lachnospirales</taxon>
        <taxon>Lachnospiraceae</taxon>
        <taxon>Roseburia</taxon>
    </lineage>
</organism>
<keyword evidence="6 8" id="KW-0597">Phosphoprotein</keyword>
<evidence type="ECO:0000256" key="8">
    <source>
        <dbReference type="PROSITE-ProRule" id="PRU00169"/>
    </source>
</evidence>
<gene>
    <name evidence="6" type="primary">cheB</name>
    <name evidence="11" type="ORF">H8R94_00075</name>
</gene>
<evidence type="ECO:0000256" key="4">
    <source>
        <dbReference type="ARBA" id="ARBA00024867"/>
    </source>
</evidence>
<dbReference type="HAMAP" id="MF_00099">
    <property type="entry name" value="CheB_chemtxs"/>
    <property type="match status" value="1"/>
</dbReference>
<dbReference type="PROSITE" id="PS50122">
    <property type="entry name" value="CHEB"/>
    <property type="match status" value="1"/>
</dbReference>
<sequence>MLRKIRVLVVEDSLVFRELLVQNLNKDEGIEVVAAARDPFEARDMILKYQPDVMTLDIEMPRMDGIEFLQKLMPQYPMPVVMISSLSDRVFDAMNAGAVDFVAKPTSTERRAIEEFIRTELPVKIKIASIAKIHRRRTHAEVVNALHIQKPTGKCDLIAIGASTGGTEATFDVLQGLHKDVPGIVVVQHMPAGFTELYASRLNERCELEVREAKSGDIVRPGLVLLAPGGDQHMELIRQDNMYKIVLKKAPKVNGHCPSVDVLFSSVAKHAKENAMGVILTGMGGDGAKGLLEMRKNGSHTIGQDETTCIVYGMPKVAYEIGAVEYQEKLPDIAKRIYNVLNK</sequence>
<comment type="catalytic activity">
    <reaction evidence="5 6">
        <text>[protein]-L-glutamate 5-O-methyl ester + H2O = L-glutamyl-[protein] + methanol + H(+)</text>
        <dbReference type="Rhea" id="RHEA:23236"/>
        <dbReference type="Rhea" id="RHEA-COMP:10208"/>
        <dbReference type="Rhea" id="RHEA-COMP:10311"/>
        <dbReference type="ChEBI" id="CHEBI:15377"/>
        <dbReference type="ChEBI" id="CHEBI:15378"/>
        <dbReference type="ChEBI" id="CHEBI:17790"/>
        <dbReference type="ChEBI" id="CHEBI:29973"/>
        <dbReference type="ChEBI" id="CHEBI:82795"/>
        <dbReference type="EC" id="3.1.1.61"/>
    </reaction>
</comment>
<dbReference type="SUPFAM" id="SSF52738">
    <property type="entry name" value="Methylesterase CheB, C-terminal domain"/>
    <property type="match status" value="1"/>
</dbReference>
<comment type="PTM">
    <text evidence="6">Phosphorylated by CheA. Phosphorylation of the N-terminal regulatory domain activates the methylesterase activity.</text>
</comment>
<comment type="function">
    <text evidence="6">Involved in chemotaxis. Part of a chemotaxis signal transduction system that modulates chemotaxis in response to various stimuli. Catalyzes the demethylation of specific methylglutamate residues introduced into the chemoreceptors (methyl-accepting chemotaxis proteins or MCP) by CheR. Also mediates the irreversible deamidation of specific glutamine residues to glutamic acid.</text>
</comment>
<dbReference type="CDD" id="cd16432">
    <property type="entry name" value="CheB_Rec"/>
    <property type="match status" value="1"/>
</dbReference>
<keyword evidence="1 6" id="KW-0963">Cytoplasm</keyword>
<comment type="caution">
    <text evidence="11">The sequence shown here is derived from an EMBL/GenBank/DDBJ whole genome shotgun (WGS) entry which is preliminary data.</text>
</comment>
<dbReference type="EC" id="3.5.1.44" evidence="6"/>
<evidence type="ECO:0000259" key="9">
    <source>
        <dbReference type="PROSITE" id="PS50110"/>
    </source>
</evidence>
<dbReference type="NCBIfam" id="NF001965">
    <property type="entry name" value="PRK00742.1"/>
    <property type="match status" value="1"/>
</dbReference>
<feature type="active site" evidence="6 7">
    <location>
        <position position="286"/>
    </location>
</feature>
<feature type="active site" evidence="6 7">
    <location>
        <position position="163"/>
    </location>
</feature>
<accession>A0ABR7GC46</accession>
<dbReference type="SUPFAM" id="SSF52172">
    <property type="entry name" value="CheY-like"/>
    <property type="match status" value="1"/>
</dbReference>
<evidence type="ECO:0000256" key="2">
    <source>
        <dbReference type="ARBA" id="ARBA00022500"/>
    </source>
</evidence>
<dbReference type="Pfam" id="PF00072">
    <property type="entry name" value="Response_reg"/>
    <property type="match status" value="1"/>
</dbReference>
<feature type="domain" description="CheB-type methylesterase" evidence="10">
    <location>
        <begin position="151"/>
        <end position="343"/>
    </location>
</feature>
<evidence type="ECO:0000256" key="5">
    <source>
        <dbReference type="ARBA" id="ARBA00048267"/>
    </source>
</evidence>
<evidence type="ECO:0000256" key="7">
    <source>
        <dbReference type="PROSITE-ProRule" id="PRU00050"/>
    </source>
</evidence>
<dbReference type="Gene3D" id="3.40.50.2300">
    <property type="match status" value="1"/>
</dbReference>
<dbReference type="PIRSF" id="PIRSF000876">
    <property type="entry name" value="RR_chemtxs_CheB"/>
    <property type="match status" value="1"/>
</dbReference>
<dbReference type="EC" id="3.1.1.61" evidence="6"/>
<protein>
    <recommendedName>
        <fullName evidence="6">Protein-glutamate methylesterase/protein-glutamine glutaminase</fullName>
        <ecNumber evidence="6">3.1.1.61</ecNumber>
        <ecNumber evidence="6">3.5.1.44</ecNumber>
    </recommendedName>
</protein>
<comment type="catalytic activity">
    <reaction evidence="6">
        <text>L-glutaminyl-[protein] + H2O = L-glutamyl-[protein] + NH4(+)</text>
        <dbReference type="Rhea" id="RHEA:16441"/>
        <dbReference type="Rhea" id="RHEA-COMP:10207"/>
        <dbReference type="Rhea" id="RHEA-COMP:10208"/>
        <dbReference type="ChEBI" id="CHEBI:15377"/>
        <dbReference type="ChEBI" id="CHEBI:28938"/>
        <dbReference type="ChEBI" id="CHEBI:29973"/>
        <dbReference type="ChEBI" id="CHEBI:30011"/>
        <dbReference type="EC" id="3.5.1.44"/>
    </reaction>
</comment>
<comment type="domain">
    <text evidence="6">Contains a C-terminal catalytic domain, and an N-terminal region which modulates catalytic activity.</text>
</comment>
<dbReference type="PANTHER" id="PTHR42872">
    <property type="entry name" value="PROTEIN-GLUTAMATE METHYLESTERASE/PROTEIN-GLUTAMINE GLUTAMINASE"/>
    <property type="match status" value="1"/>
</dbReference>
<dbReference type="NCBIfam" id="NF009206">
    <property type="entry name" value="PRK12555.1"/>
    <property type="match status" value="1"/>
</dbReference>
<comment type="subcellular location">
    <subcellularLocation>
        <location evidence="6">Cytoplasm</location>
    </subcellularLocation>
</comment>
<feature type="modified residue" description="4-aspartylphosphate" evidence="6 8">
    <location>
        <position position="57"/>
    </location>
</feature>
<dbReference type="InterPro" id="IPR008248">
    <property type="entry name" value="CheB-like"/>
</dbReference>
<dbReference type="Pfam" id="PF01339">
    <property type="entry name" value="CheB_methylest"/>
    <property type="match status" value="1"/>
</dbReference>
<dbReference type="InterPro" id="IPR035909">
    <property type="entry name" value="CheB_C"/>
</dbReference>
<dbReference type="CDD" id="cd17541">
    <property type="entry name" value="REC_CheB-like"/>
    <property type="match status" value="1"/>
</dbReference>
<evidence type="ECO:0000256" key="6">
    <source>
        <dbReference type="HAMAP-Rule" id="MF_00099"/>
    </source>
</evidence>
<keyword evidence="2 6" id="KW-0145">Chemotaxis</keyword>
<name>A0ABR7GC46_9FIRM</name>
<evidence type="ECO:0000256" key="1">
    <source>
        <dbReference type="ARBA" id="ARBA00022490"/>
    </source>
</evidence>
<dbReference type="EMBL" id="JACOPG010000001">
    <property type="protein sequence ID" value="MBC5685016.1"/>
    <property type="molecule type" value="Genomic_DNA"/>
</dbReference>
<feature type="active site" evidence="6 7">
    <location>
        <position position="189"/>
    </location>
</feature>
<dbReference type="InterPro" id="IPR000673">
    <property type="entry name" value="Sig_transdc_resp-reg_Me-estase"/>
</dbReference>
<comment type="function">
    <text evidence="4">May play the central regulatory role in sporulation. It may be an element of the effector pathway responsible for the activation of sporulation genes in response to nutritional stress. Spo0A may act in concert with spo0H (a sigma factor) to control the expression of some genes that are critical to the sporulation process.</text>
</comment>
<evidence type="ECO:0000259" key="10">
    <source>
        <dbReference type="PROSITE" id="PS50122"/>
    </source>
</evidence>
<keyword evidence="12" id="KW-1185">Reference proteome</keyword>
<dbReference type="InterPro" id="IPR001789">
    <property type="entry name" value="Sig_transdc_resp-reg_receiver"/>
</dbReference>
<dbReference type="Gene3D" id="3.40.50.180">
    <property type="entry name" value="Methylesterase CheB, C-terminal domain"/>
    <property type="match status" value="1"/>
</dbReference>
<dbReference type="Proteomes" id="UP000643810">
    <property type="component" value="Unassembled WGS sequence"/>
</dbReference>
<feature type="domain" description="Response regulatory" evidence="9">
    <location>
        <begin position="6"/>
        <end position="119"/>
    </location>
</feature>
<dbReference type="InterPro" id="IPR011006">
    <property type="entry name" value="CheY-like_superfamily"/>
</dbReference>
<proteinExistence type="inferred from homology"/>
<comment type="similarity">
    <text evidence="6">Belongs to the CheB family.</text>
</comment>
<dbReference type="PANTHER" id="PTHR42872:SF6">
    <property type="entry name" value="PROTEIN-GLUTAMATE METHYLESTERASE_PROTEIN-GLUTAMINE GLUTAMINASE"/>
    <property type="match status" value="1"/>
</dbReference>
<dbReference type="RefSeq" id="WP_186853552.1">
    <property type="nucleotide sequence ID" value="NZ_JACOPG010000001.1"/>
</dbReference>
<keyword evidence="3 6" id="KW-0378">Hydrolase</keyword>
<dbReference type="SMART" id="SM00448">
    <property type="entry name" value="REC"/>
    <property type="match status" value="1"/>
</dbReference>
<evidence type="ECO:0000313" key="12">
    <source>
        <dbReference type="Proteomes" id="UP000643810"/>
    </source>
</evidence>
<reference evidence="11 12" key="1">
    <citation type="submission" date="2020-08" db="EMBL/GenBank/DDBJ databases">
        <title>Genome public.</title>
        <authorList>
            <person name="Liu C."/>
            <person name="Sun Q."/>
        </authorList>
    </citation>
    <scope>NUCLEOTIDE SEQUENCE [LARGE SCALE GENOMIC DNA]</scope>
    <source>
        <strain evidence="11 12">NSJ-9</strain>
    </source>
</reference>
<dbReference type="PROSITE" id="PS50110">
    <property type="entry name" value="RESPONSE_REGULATORY"/>
    <property type="match status" value="1"/>
</dbReference>